<dbReference type="STRING" id="1675527.AIOL_004709"/>
<protein>
    <submittedName>
        <fullName evidence="1">Uncharacterized protein</fullName>
    </submittedName>
</protein>
<comment type="caution">
    <text evidence="1">The sequence shown here is derived from an EMBL/GenBank/DDBJ whole genome shotgun (WGS) entry which is preliminary data.</text>
</comment>
<organism evidence="1 2">
    <name type="scientific">Candidatus Rhodobacter oscarellae</name>
    <dbReference type="NCBI Taxonomy" id="1675527"/>
    <lineage>
        <taxon>Bacteria</taxon>
        <taxon>Pseudomonadati</taxon>
        <taxon>Pseudomonadota</taxon>
        <taxon>Alphaproteobacteria</taxon>
        <taxon>Rhodobacterales</taxon>
        <taxon>Rhodobacter group</taxon>
        <taxon>Rhodobacter</taxon>
    </lineage>
</organism>
<evidence type="ECO:0000313" key="2">
    <source>
        <dbReference type="Proteomes" id="UP000037178"/>
    </source>
</evidence>
<dbReference type="EMBL" id="LFTY01000002">
    <property type="protein sequence ID" value="KMW59726.1"/>
    <property type="molecule type" value="Genomic_DNA"/>
</dbReference>
<reference evidence="1 2" key="1">
    <citation type="submission" date="2015-06" db="EMBL/GenBank/DDBJ databases">
        <title>Draft genome sequence of an Alphaproteobacteria species associated to the Mediterranean sponge Oscarella lobularis.</title>
        <authorList>
            <person name="Jourda C."/>
            <person name="Santini S."/>
            <person name="Claverie J.-M."/>
        </authorList>
    </citation>
    <scope>NUCLEOTIDE SEQUENCE [LARGE SCALE GENOMIC DNA]</scope>
    <source>
        <strain evidence="1">IGS</strain>
    </source>
</reference>
<proteinExistence type="predicted"/>
<dbReference type="PATRIC" id="fig|1675527.3.peg.4943"/>
<keyword evidence="2" id="KW-1185">Reference proteome</keyword>
<gene>
    <name evidence="1" type="ORF">AIOL_004709</name>
</gene>
<dbReference type="AlphaFoldDB" id="A0A0J9EAT1"/>
<dbReference type="Proteomes" id="UP000037178">
    <property type="component" value="Unassembled WGS sequence"/>
</dbReference>
<accession>A0A0J9EAT1</accession>
<sequence>MGVEGSLVAEQELLITLQINASDQKRRDWTVRKVAHKTGAFENCITFRTPETLESAFPAAFAALVGRHLRESQARPNMLSLPDAFVELQDLVLGGMRIVFYKCRDGVQQAVVRFKRMVGTLRGLFRDLRYIDAADQVCDQTSLRALLGLIHPCLQLTSIDGETADSAPQSVGNALETLRRNRDELSFYEQLIKRYVTQRARRSAGIGPSGLEARIPI</sequence>
<name>A0A0J9EAT1_9RHOB</name>
<evidence type="ECO:0000313" key="1">
    <source>
        <dbReference type="EMBL" id="KMW59726.1"/>
    </source>
</evidence>